<feature type="domain" description="MKRN2 opposite strand protein-like C-terminal" evidence="2">
    <location>
        <begin position="45"/>
        <end position="73"/>
    </location>
</feature>
<keyword evidence="5" id="KW-1185">Reference proteome</keyword>
<protein>
    <submittedName>
        <fullName evidence="4">Uncharacterized protein</fullName>
    </submittedName>
</protein>
<evidence type="ECO:0000259" key="2">
    <source>
        <dbReference type="Pfam" id="PF16044"/>
    </source>
</evidence>
<keyword evidence="1" id="KW-0812">Transmembrane</keyword>
<proteinExistence type="predicted"/>
<evidence type="ECO:0000313" key="5">
    <source>
        <dbReference type="Proteomes" id="UP000694422"/>
    </source>
</evidence>
<dbReference type="PANTHER" id="PTHR33963:SF2">
    <property type="entry name" value="MKRN2 OPPOSITE STRAND PROTEIN"/>
    <property type="match status" value="1"/>
</dbReference>
<dbReference type="InterPro" id="IPR053922">
    <property type="entry name" value="MKRN2OS-like_N"/>
</dbReference>
<organism evidence="4 5">
    <name type="scientific">Spermophilus dauricus</name>
    <name type="common">Daurian ground squirrel</name>
    <dbReference type="NCBI Taxonomy" id="99837"/>
    <lineage>
        <taxon>Eukaryota</taxon>
        <taxon>Metazoa</taxon>
        <taxon>Chordata</taxon>
        <taxon>Craniata</taxon>
        <taxon>Vertebrata</taxon>
        <taxon>Euteleostomi</taxon>
        <taxon>Mammalia</taxon>
        <taxon>Eutheria</taxon>
        <taxon>Euarchontoglires</taxon>
        <taxon>Glires</taxon>
        <taxon>Rodentia</taxon>
        <taxon>Sciuromorpha</taxon>
        <taxon>Sciuridae</taxon>
        <taxon>Xerinae</taxon>
        <taxon>Marmotini</taxon>
        <taxon>Spermophilus</taxon>
    </lineage>
</organism>
<dbReference type="InterPro" id="IPR032016">
    <property type="entry name" value="MKRN2OS-like"/>
</dbReference>
<dbReference type="AlphaFoldDB" id="A0A8C9QTB7"/>
<evidence type="ECO:0000256" key="1">
    <source>
        <dbReference type="SAM" id="Phobius"/>
    </source>
</evidence>
<dbReference type="InterPro" id="IPR053921">
    <property type="entry name" value="MKRN2OS-like_C"/>
</dbReference>
<keyword evidence="1" id="KW-0472">Membrane</keyword>
<dbReference type="Proteomes" id="UP000694422">
    <property type="component" value="Unplaced"/>
</dbReference>
<feature type="transmembrane region" description="Helical" evidence="1">
    <location>
        <begin position="71"/>
        <end position="94"/>
    </location>
</feature>
<dbReference type="Ensembl" id="ENSSDAT00000030346.1">
    <property type="protein sequence ID" value="ENSSDAP00000026553.1"/>
    <property type="gene ID" value="ENSSDAG00000024071.1"/>
</dbReference>
<sequence>MYCTEAGKPLIKFSHCKKSIYGFSVPRHCPLCQQEVGSAKLKEAPVSISNPFTDGHQEKCSFLLRPTQGTFLRYGVFFFFLNILNCAKFSFCLCQ</sequence>
<reference evidence="4" key="1">
    <citation type="submission" date="2025-08" db="UniProtKB">
        <authorList>
            <consortium name="Ensembl"/>
        </authorList>
    </citation>
    <scope>IDENTIFICATION</scope>
</reference>
<feature type="domain" description="MKRN2 opposite strand protein-like N-terminal" evidence="3">
    <location>
        <begin position="8"/>
        <end position="35"/>
    </location>
</feature>
<dbReference type="Pfam" id="PF16044">
    <property type="entry name" value="DUF4796_C"/>
    <property type="match status" value="1"/>
</dbReference>
<evidence type="ECO:0000313" key="4">
    <source>
        <dbReference type="Ensembl" id="ENSSDAP00000026553.1"/>
    </source>
</evidence>
<dbReference type="Pfam" id="PF22795">
    <property type="entry name" value="DUF4796_N"/>
    <property type="match status" value="1"/>
</dbReference>
<evidence type="ECO:0000259" key="3">
    <source>
        <dbReference type="Pfam" id="PF22795"/>
    </source>
</evidence>
<accession>A0A8C9QTB7</accession>
<reference evidence="4" key="2">
    <citation type="submission" date="2025-09" db="UniProtKB">
        <authorList>
            <consortium name="Ensembl"/>
        </authorList>
    </citation>
    <scope>IDENTIFICATION</scope>
</reference>
<dbReference type="PANTHER" id="PTHR33963">
    <property type="entry name" value="MKRN2 OPPOSITE STRAND PROTEIN"/>
    <property type="match status" value="1"/>
</dbReference>
<keyword evidence="1" id="KW-1133">Transmembrane helix</keyword>
<name>A0A8C9QTB7_SPEDA</name>